<keyword evidence="1" id="KW-0460">Magnesium</keyword>
<feature type="binding site" evidence="1">
    <location>
        <begin position="92"/>
        <end position="95"/>
    </location>
    <ligand>
        <name>substrate</name>
    </ligand>
</feature>
<dbReference type="InterPro" id="IPR005493">
    <property type="entry name" value="RraA/RraA-like"/>
</dbReference>
<accession>A0AAD7MP97</accession>
<dbReference type="EMBL" id="JARJLG010000225">
    <property type="protein sequence ID" value="KAJ7725862.1"/>
    <property type="molecule type" value="Genomic_DNA"/>
</dbReference>
<dbReference type="CDD" id="cd16841">
    <property type="entry name" value="RraA_family"/>
    <property type="match status" value="1"/>
</dbReference>
<sequence length="226" mass="23489">MSTRIAASRLASYSTCEISDALIKLGVGSGGLLAGIDRVSSGKVCAPAYTVQMVLASDTSAPKLSEHFVDTAAAGSVIVIDAPQQAQNAVWGGLMSAGAIARSAVGVVISGRCRDLAEHRALEFPVFARSHSTLGQQPFTKPSAVNVPLVITPVGITSDYAFPSVTVEPGDWIVGDEDGVVCVPRAMEDQVADLAELNKSVDAQCLIDIQAGKGVQATFAKYRGRK</sequence>
<dbReference type="Pfam" id="PF03737">
    <property type="entry name" value="RraA-like"/>
    <property type="match status" value="1"/>
</dbReference>
<evidence type="ECO:0000256" key="1">
    <source>
        <dbReference type="PIRSR" id="PIRSR605493-1"/>
    </source>
</evidence>
<dbReference type="Proteomes" id="UP001215280">
    <property type="component" value="Unassembled WGS sequence"/>
</dbReference>
<dbReference type="Gene3D" id="3.50.30.40">
    <property type="entry name" value="Ribonuclease E inhibitor RraA/RraA-like"/>
    <property type="match status" value="1"/>
</dbReference>
<dbReference type="SUPFAM" id="SSF89562">
    <property type="entry name" value="RraA-like"/>
    <property type="match status" value="1"/>
</dbReference>
<reference evidence="2" key="1">
    <citation type="submission" date="2023-03" db="EMBL/GenBank/DDBJ databases">
        <title>Massive genome expansion in bonnet fungi (Mycena s.s.) driven by repeated elements and novel gene families across ecological guilds.</title>
        <authorList>
            <consortium name="Lawrence Berkeley National Laboratory"/>
            <person name="Harder C.B."/>
            <person name="Miyauchi S."/>
            <person name="Viragh M."/>
            <person name="Kuo A."/>
            <person name="Thoen E."/>
            <person name="Andreopoulos B."/>
            <person name="Lu D."/>
            <person name="Skrede I."/>
            <person name="Drula E."/>
            <person name="Henrissat B."/>
            <person name="Morin E."/>
            <person name="Kohler A."/>
            <person name="Barry K."/>
            <person name="LaButti K."/>
            <person name="Morin E."/>
            <person name="Salamov A."/>
            <person name="Lipzen A."/>
            <person name="Mereny Z."/>
            <person name="Hegedus B."/>
            <person name="Baldrian P."/>
            <person name="Stursova M."/>
            <person name="Weitz H."/>
            <person name="Taylor A."/>
            <person name="Grigoriev I.V."/>
            <person name="Nagy L.G."/>
            <person name="Martin F."/>
            <person name="Kauserud H."/>
        </authorList>
    </citation>
    <scope>NUCLEOTIDE SEQUENCE</scope>
    <source>
        <strain evidence="2">CBHHK188m</strain>
    </source>
</reference>
<dbReference type="InterPro" id="IPR036704">
    <property type="entry name" value="RraA/RraA-like_sf"/>
</dbReference>
<dbReference type="PANTHER" id="PTHR33254:SF4">
    <property type="entry name" value="4-HYDROXY-4-METHYL-2-OXOGLUTARATE ALDOLASE 3-RELATED"/>
    <property type="match status" value="1"/>
</dbReference>
<organism evidence="2 3">
    <name type="scientific">Mycena maculata</name>
    <dbReference type="NCBI Taxonomy" id="230809"/>
    <lineage>
        <taxon>Eukaryota</taxon>
        <taxon>Fungi</taxon>
        <taxon>Dikarya</taxon>
        <taxon>Basidiomycota</taxon>
        <taxon>Agaricomycotina</taxon>
        <taxon>Agaricomycetes</taxon>
        <taxon>Agaricomycetidae</taxon>
        <taxon>Agaricales</taxon>
        <taxon>Marasmiineae</taxon>
        <taxon>Mycenaceae</taxon>
        <taxon>Mycena</taxon>
    </lineage>
</organism>
<dbReference type="AlphaFoldDB" id="A0AAD7MP97"/>
<gene>
    <name evidence="2" type="ORF">DFH07DRAFT_853668</name>
</gene>
<dbReference type="GO" id="GO:0046872">
    <property type="term" value="F:metal ion binding"/>
    <property type="evidence" value="ECO:0007669"/>
    <property type="project" value="UniProtKB-KW"/>
</dbReference>
<dbReference type="PANTHER" id="PTHR33254">
    <property type="entry name" value="4-HYDROXY-4-METHYL-2-OXOGLUTARATE ALDOLASE 3-RELATED"/>
    <property type="match status" value="1"/>
</dbReference>
<keyword evidence="1" id="KW-0479">Metal-binding</keyword>
<feature type="binding site" evidence="1">
    <location>
        <position position="115"/>
    </location>
    <ligand>
        <name>Mg(2+)</name>
        <dbReference type="ChEBI" id="CHEBI:18420"/>
    </ligand>
</feature>
<evidence type="ECO:0000313" key="3">
    <source>
        <dbReference type="Proteomes" id="UP001215280"/>
    </source>
</evidence>
<proteinExistence type="predicted"/>
<protein>
    <submittedName>
        <fullName evidence="2">RraA-like protein</fullName>
    </submittedName>
</protein>
<keyword evidence="3" id="KW-1185">Reference proteome</keyword>
<dbReference type="GO" id="GO:0047443">
    <property type="term" value="F:4-hydroxy-4-methyl-2-oxoglutarate aldolase activity"/>
    <property type="evidence" value="ECO:0007669"/>
    <property type="project" value="TreeGrafter"/>
</dbReference>
<comment type="cofactor">
    <cofactor evidence="1">
        <name>Mg(2+)</name>
        <dbReference type="ChEBI" id="CHEBI:18420"/>
    </cofactor>
</comment>
<feature type="binding site" evidence="1">
    <location>
        <position position="114"/>
    </location>
    <ligand>
        <name>substrate</name>
    </ligand>
</feature>
<name>A0AAD7MP97_9AGAR</name>
<dbReference type="GO" id="GO:0008948">
    <property type="term" value="F:oxaloacetate decarboxylase activity"/>
    <property type="evidence" value="ECO:0007669"/>
    <property type="project" value="TreeGrafter"/>
</dbReference>
<comment type="caution">
    <text evidence="2">The sequence shown here is derived from an EMBL/GenBank/DDBJ whole genome shotgun (WGS) entry which is preliminary data.</text>
</comment>
<evidence type="ECO:0000313" key="2">
    <source>
        <dbReference type="EMBL" id="KAJ7725862.1"/>
    </source>
</evidence>